<dbReference type="Proteomes" id="UP000823750">
    <property type="component" value="Unassembled WGS sequence"/>
</dbReference>
<protein>
    <submittedName>
        <fullName evidence="2">Uncharacterized protein</fullName>
    </submittedName>
</protein>
<dbReference type="AlphaFoldDB" id="A0A9D9J1U7"/>
<comment type="caution">
    <text evidence="2">The sequence shown here is derived from an EMBL/GenBank/DDBJ whole genome shotgun (WGS) entry which is preliminary data.</text>
</comment>
<reference evidence="2" key="2">
    <citation type="journal article" date="2021" name="PeerJ">
        <title>Extensive microbial diversity within the chicken gut microbiome revealed by metagenomics and culture.</title>
        <authorList>
            <person name="Gilroy R."/>
            <person name="Ravi A."/>
            <person name="Getino M."/>
            <person name="Pursley I."/>
            <person name="Horton D.L."/>
            <person name="Alikhan N.F."/>
            <person name="Baker D."/>
            <person name="Gharbi K."/>
            <person name="Hall N."/>
            <person name="Watson M."/>
            <person name="Adriaenssens E.M."/>
            <person name="Foster-Nyarko E."/>
            <person name="Jarju S."/>
            <person name="Secka A."/>
            <person name="Antonio M."/>
            <person name="Oren A."/>
            <person name="Chaudhuri R.R."/>
            <person name="La Ragione R."/>
            <person name="Hildebrand F."/>
            <person name="Pallen M.J."/>
        </authorList>
    </citation>
    <scope>NUCLEOTIDE SEQUENCE</scope>
    <source>
        <strain evidence="2">B2-16538</strain>
    </source>
</reference>
<evidence type="ECO:0000313" key="2">
    <source>
        <dbReference type="EMBL" id="MBO8485098.1"/>
    </source>
</evidence>
<evidence type="ECO:0000313" key="3">
    <source>
        <dbReference type="Proteomes" id="UP000823750"/>
    </source>
</evidence>
<accession>A0A9D9J1U7</accession>
<evidence type="ECO:0000256" key="1">
    <source>
        <dbReference type="SAM" id="MobiDB-lite"/>
    </source>
</evidence>
<reference evidence="2" key="1">
    <citation type="submission" date="2020-10" db="EMBL/GenBank/DDBJ databases">
        <authorList>
            <person name="Gilroy R."/>
        </authorList>
    </citation>
    <scope>NUCLEOTIDE SEQUENCE</scope>
    <source>
        <strain evidence="2">B2-16538</strain>
    </source>
</reference>
<name>A0A9D9J1U7_9BACT</name>
<organism evidence="2 3">
    <name type="scientific">Candidatus Cryptobacteroides excrementavium</name>
    <dbReference type="NCBI Taxonomy" id="2840759"/>
    <lineage>
        <taxon>Bacteria</taxon>
        <taxon>Pseudomonadati</taxon>
        <taxon>Bacteroidota</taxon>
        <taxon>Bacteroidia</taxon>
        <taxon>Bacteroidales</taxon>
        <taxon>Candidatus Cryptobacteroides</taxon>
    </lineage>
</organism>
<feature type="region of interest" description="Disordered" evidence="1">
    <location>
        <begin position="1"/>
        <end position="60"/>
    </location>
</feature>
<sequence>MQNILQNTHKKAEETQNAQKAEETQNAEETEKAQNAGKTEKAINAETPEMQKSRTQGNQKANACLREEIIRLSKAEPRIIRKPRPLW</sequence>
<gene>
    <name evidence="2" type="ORF">IAB78_01570</name>
</gene>
<dbReference type="EMBL" id="JADILX010000027">
    <property type="protein sequence ID" value="MBO8485098.1"/>
    <property type="molecule type" value="Genomic_DNA"/>
</dbReference>
<proteinExistence type="predicted"/>